<dbReference type="SMART" id="SM00831">
    <property type="entry name" value="Cation_ATPase_N"/>
    <property type="match status" value="1"/>
</dbReference>
<keyword evidence="7 9" id="KW-1133">Transmembrane helix</keyword>
<evidence type="ECO:0000256" key="8">
    <source>
        <dbReference type="ARBA" id="ARBA00023136"/>
    </source>
</evidence>
<evidence type="ECO:0000256" key="5">
    <source>
        <dbReference type="ARBA" id="ARBA00022840"/>
    </source>
</evidence>
<dbReference type="InterPro" id="IPR023214">
    <property type="entry name" value="HAD_sf"/>
</dbReference>
<dbReference type="GO" id="GO:0006883">
    <property type="term" value="P:intracellular sodium ion homeostasis"/>
    <property type="evidence" value="ECO:0007669"/>
    <property type="project" value="TreeGrafter"/>
</dbReference>
<proteinExistence type="inferred from homology"/>
<name>A0A7C1FN91_9CHLR</name>
<organism evidence="11">
    <name type="scientific">Caldilinea aerophila</name>
    <dbReference type="NCBI Taxonomy" id="133453"/>
    <lineage>
        <taxon>Bacteria</taxon>
        <taxon>Bacillati</taxon>
        <taxon>Chloroflexota</taxon>
        <taxon>Caldilineae</taxon>
        <taxon>Caldilineales</taxon>
        <taxon>Caldilineaceae</taxon>
        <taxon>Caldilinea</taxon>
    </lineage>
</organism>
<gene>
    <name evidence="11" type="ORF">ENQ20_05625</name>
</gene>
<dbReference type="InterPro" id="IPR050510">
    <property type="entry name" value="Cation_transp_ATPase_P-type"/>
</dbReference>
<feature type="transmembrane region" description="Helical" evidence="9">
    <location>
        <begin position="722"/>
        <end position="742"/>
    </location>
</feature>
<dbReference type="Gene3D" id="3.40.50.1000">
    <property type="entry name" value="HAD superfamily/HAD-like"/>
    <property type="match status" value="1"/>
</dbReference>
<evidence type="ECO:0000256" key="2">
    <source>
        <dbReference type="ARBA" id="ARBA00005675"/>
    </source>
</evidence>
<dbReference type="GO" id="GO:1990573">
    <property type="term" value="P:potassium ion import across plasma membrane"/>
    <property type="evidence" value="ECO:0007669"/>
    <property type="project" value="TreeGrafter"/>
</dbReference>
<dbReference type="AlphaFoldDB" id="A0A7C1FN91"/>
<evidence type="ECO:0000256" key="6">
    <source>
        <dbReference type="ARBA" id="ARBA00022967"/>
    </source>
</evidence>
<sequence>MVEKRGLSEASKKRLQTSLPIEVGEWHALSEEEALRRLATSLNGLSSEEVQLRQQRFGRNILPVHPPPTLFEIILHQFKSPLIYVLLVAGLVSILLEDVKDAVFIFAVVLLNASLGTFQEWRAERSAAALQSLLRVYVRVRRDGGERPMDAEELTPGDIVLLESGNRVPADIRLLQAHNLTIDESLLTGESLAVQKRTGVLERDLPLSERTNLVFAGSTVITGRGVGVVFAVGAHTAVGEIAAAATAADTTKPPLVIRMERFARDVSFAVLGASAVLALIAVLRGIPYYEVFFLAVALAVSAIPEGLPVALTVALSIATHRMAKRNVIVRKLTAVEGLGSCTYIGSDKTGTLTVNKQTVRRLVLPDGLALQVTGEGYNGEGEVVMEDGAPLDECTQARVEALVRAGTLCNEGHLIYDRGKWDYHGDAVDIALLALAYKFGLNPRTAREEVQIIAEIPFESERRYAVTAYRWDSVTAYRQNGAVQIAAKGALEVLLPHCTHMRTARGVEPIIAAPIEQAAMTMAANGYRVLALAEAAPGIDSSDLMLDENSLSPLTFLGLAGMIDPLRPEAKPAVQQCIEAGICVAMITGDHPSTALAIARELGIASTPEEIVTGKMLAELGSADTPAFVETVKRARVFARVTPMQKLAIVEALIRLGHFVAVTGDGVNDAPALRAANIGVAMGSGSDVAKDVASIIITDDNFASIEAGVEEGRFAYDNVRKVTYLLISTGFAEVVLFILAVLSGLPLPLFAVQLLWLNLVTNGIQDVALAFEAGEPGAMRRPPRKPTEGIFNRLMVQETLASGLTIGLVAFGAWFWLLCMGYDEFTARNLLLLLMVLFENVHVFNCRSEYTSAFRVPLRNNRILTVGVVVAFGIHMLSMHLPFMQELLRVAPVTWSEFGLMLLLSLSVLVTMEIFKWVRSRDQRGHERTKNMLVERRE</sequence>
<evidence type="ECO:0000313" key="11">
    <source>
        <dbReference type="EMBL" id="HDX30958.1"/>
    </source>
</evidence>
<dbReference type="Pfam" id="PF08282">
    <property type="entry name" value="Hydrolase_3"/>
    <property type="match status" value="1"/>
</dbReference>
<dbReference type="InterPro" id="IPR023299">
    <property type="entry name" value="ATPase_P-typ_cyto_dom_N"/>
</dbReference>
<dbReference type="SUPFAM" id="SSF81653">
    <property type="entry name" value="Calcium ATPase, transduction domain A"/>
    <property type="match status" value="1"/>
</dbReference>
<evidence type="ECO:0000256" key="9">
    <source>
        <dbReference type="SAM" id="Phobius"/>
    </source>
</evidence>
<comment type="subcellular location">
    <subcellularLocation>
        <location evidence="1">Membrane</location>
        <topology evidence="1">Multi-pass membrane protein</topology>
    </subcellularLocation>
</comment>
<protein>
    <submittedName>
        <fullName evidence="11">HAD family hydrolase</fullName>
    </submittedName>
</protein>
<dbReference type="EMBL" id="DSMG01000062">
    <property type="protein sequence ID" value="HDX30958.1"/>
    <property type="molecule type" value="Genomic_DNA"/>
</dbReference>
<dbReference type="Gene3D" id="1.20.1110.10">
    <property type="entry name" value="Calcium-transporting ATPase, transmembrane domain"/>
    <property type="match status" value="1"/>
</dbReference>
<dbReference type="NCBIfam" id="TIGR01494">
    <property type="entry name" value="ATPase_P-type"/>
    <property type="match status" value="2"/>
</dbReference>
<dbReference type="GO" id="GO:0005391">
    <property type="term" value="F:P-type sodium:potassium-exchanging transporter activity"/>
    <property type="evidence" value="ECO:0007669"/>
    <property type="project" value="TreeGrafter"/>
</dbReference>
<keyword evidence="11" id="KW-0378">Hydrolase</keyword>
<dbReference type="InterPro" id="IPR001757">
    <property type="entry name" value="P_typ_ATPase"/>
</dbReference>
<dbReference type="InterPro" id="IPR008250">
    <property type="entry name" value="ATPase_P-typ_transduc_dom_A_sf"/>
</dbReference>
<dbReference type="PANTHER" id="PTHR43294">
    <property type="entry name" value="SODIUM/POTASSIUM-TRANSPORTING ATPASE SUBUNIT ALPHA"/>
    <property type="match status" value="1"/>
</dbReference>
<feature type="transmembrane region" description="Helical" evidence="9">
    <location>
        <begin position="860"/>
        <end position="878"/>
    </location>
</feature>
<dbReference type="SFLD" id="SFLDF00027">
    <property type="entry name" value="p-type_atpase"/>
    <property type="match status" value="1"/>
</dbReference>
<accession>A0A7C1FN91</accession>
<evidence type="ECO:0000256" key="4">
    <source>
        <dbReference type="ARBA" id="ARBA00022741"/>
    </source>
</evidence>
<dbReference type="SFLD" id="SFLDS00003">
    <property type="entry name" value="Haloacid_Dehalogenase"/>
    <property type="match status" value="1"/>
</dbReference>
<dbReference type="InterPro" id="IPR023298">
    <property type="entry name" value="ATPase_P-typ_TM_dom_sf"/>
</dbReference>
<evidence type="ECO:0000256" key="1">
    <source>
        <dbReference type="ARBA" id="ARBA00004141"/>
    </source>
</evidence>
<comment type="similarity">
    <text evidence="2">Belongs to the cation transport ATPase (P-type) (TC 3.A.3) family. Type IIA subfamily.</text>
</comment>
<feature type="transmembrane region" description="Helical" evidence="9">
    <location>
        <begin position="292"/>
        <end position="315"/>
    </location>
</feature>
<dbReference type="SUPFAM" id="SSF81665">
    <property type="entry name" value="Calcium ATPase, transmembrane domain M"/>
    <property type="match status" value="1"/>
</dbReference>
<dbReference type="PRINTS" id="PR00119">
    <property type="entry name" value="CATATPASE"/>
</dbReference>
<dbReference type="GO" id="GO:0005524">
    <property type="term" value="F:ATP binding"/>
    <property type="evidence" value="ECO:0007669"/>
    <property type="project" value="UniProtKB-KW"/>
</dbReference>
<dbReference type="GO" id="GO:0005886">
    <property type="term" value="C:plasma membrane"/>
    <property type="evidence" value="ECO:0007669"/>
    <property type="project" value="TreeGrafter"/>
</dbReference>
<comment type="caution">
    <text evidence="11">The sequence shown here is derived from an EMBL/GenBank/DDBJ whole genome shotgun (WGS) entry which is preliminary data.</text>
</comment>
<dbReference type="InterPro" id="IPR006068">
    <property type="entry name" value="ATPase_P-typ_cation-transptr_C"/>
</dbReference>
<dbReference type="InterPro" id="IPR044492">
    <property type="entry name" value="P_typ_ATPase_HD_dom"/>
</dbReference>
<keyword evidence="8 9" id="KW-0472">Membrane</keyword>
<keyword evidence="3 9" id="KW-0812">Transmembrane</keyword>
<dbReference type="Gene3D" id="3.40.1110.10">
    <property type="entry name" value="Calcium-transporting ATPase, cytoplasmic domain N"/>
    <property type="match status" value="1"/>
</dbReference>
<keyword evidence="4" id="KW-0547">Nucleotide-binding</keyword>
<dbReference type="GO" id="GO:0030007">
    <property type="term" value="P:intracellular potassium ion homeostasis"/>
    <property type="evidence" value="ECO:0007669"/>
    <property type="project" value="TreeGrafter"/>
</dbReference>
<dbReference type="PANTHER" id="PTHR43294:SF20">
    <property type="entry name" value="P-TYPE ATPASE"/>
    <property type="match status" value="1"/>
</dbReference>
<keyword evidence="6" id="KW-1278">Translocase</keyword>
<dbReference type="SFLD" id="SFLDG00002">
    <property type="entry name" value="C1.7:_P-type_atpase_like"/>
    <property type="match status" value="1"/>
</dbReference>
<feature type="transmembrane region" description="Helical" evidence="9">
    <location>
        <begin position="794"/>
        <end position="817"/>
    </location>
</feature>
<dbReference type="InterPro" id="IPR036412">
    <property type="entry name" value="HAD-like_sf"/>
</dbReference>
<dbReference type="InterPro" id="IPR059000">
    <property type="entry name" value="ATPase_P-type_domA"/>
</dbReference>
<dbReference type="GO" id="GO:0016887">
    <property type="term" value="F:ATP hydrolysis activity"/>
    <property type="evidence" value="ECO:0007669"/>
    <property type="project" value="InterPro"/>
</dbReference>
<feature type="transmembrane region" description="Helical" evidence="9">
    <location>
        <begin position="266"/>
        <end position="286"/>
    </location>
</feature>
<evidence type="ECO:0000256" key="3">
    <source>
        <dbReference type="ARBA" id="ARBA00022692"/>
    </source>
</evidence>
<dbReference type="Gene3D" id="2.70.150.10">
    <property type="entry name" value="Calcium-transporting ATPase, cytoplasmic transduction domain A"/>
    <property type="match status" value="1"/>
</dbReference>
<dbReference type="PRINTS" id="PR00120">
    <property type="entry name" value="HATPASE"/>
</dbReference>
<dbReference type="PROSITE" id="PS00154">
    <property type="entry name" value="ATPASE_E1_E2"/>
    <property type="match status" value="1"/>
</dbReference>
<dbReference type="InterPro" id="IPR018303">
    <property type="entry name" value="ATPase_P-typ_P_site"/>
</dbReference>
<dbReference type="GO" id="GO:1902600">
    <property type="term" value="P:proton transmembrane transport"/>
    <property type="evidence" value="ECO:0007669"/>
    <property type="project" value="TreeGrafter"/>
</dbReference>
<evidence type="ECO:0000256" key="7">
    <source>
        <dbReference type="ARBA" id="ARBA00022989"/>
    </source>
</evidence>
<evidence type="ECO:0000259" key="10">
    <source>
        <dbReference type="SMART" id="SM00831"/>
    </source>
</evidence>
<dbReference type="GO" id="GO:0036376">
    <property type="term" value="P:sodium ion export across plasma membrane"/>
    <property type="evidence" value="ECO:0007669"/>
    <property type="project" value="TreeGrafter"/>
</dbReference>
<keyword evidence="5" id="KW-0067">ATP-binding</keyword>
<dbReference type="InterPro" id="IPR004014">
    <property type="entry name" value="ATPase_P-typ_cation-transptr_N"/>
</dbReference>
<dbReference type="SUPFAM" id="SSF56784">
    <property type="entry name" value="HAD-like"/>
    <property type="match status" value="1"/>
</dbReference>
<feature type="domain" description="Cation-transporting P-type ATPase N-terminal" evidence="10">
    <location>
        <begin position="25"/>
        <end position="98"/>
    </location>
</feature>
<dbReference type="Pfam" id="PF13246">
    <property type="entry name" value="Cation_ATPase"/>
    <property type="match status" value="1"/>
</dbReference>
<dbReference type="SUPFAM" id="SSF81660">
    <property type="entry name" value="Metal cation-transporting ATPase, ATP-binding domain N"/>
    <property type="match status" value="1"/>
</dbReference>
<feature type="transmembrane region" description="Helical" evidence="9">
    <location>
        <begin position="898"/>
        <end position="918"/>
    </location>
</feature>
<dbReference type="Pfam" id="PF00689">
    <property type="entry name" value="Cation_ATPase_C"/>
    <property type="match status" value="1"/>
</dbReference>
<dbReference type="Pfam" id="PF00122">
    <property type="entry name" value="E1-E2_ATPase"/>
    <property type="match status" value="1"/>
</dbReference>
<dbReference type="Pfam" id="PF00690">
    <property type="entry name" value="Cation_ATPase_N"/>
    <property type="match status" value="1"/>
</dbReference>
<reference evidence="11" key="1">
    <citation type="journal article" date="2020" name="mSystems">
        <title>Genome- and Community-Level Interaction Insights into Carbon Utilization and Element Cycling Functions of Hydrothermarchaeota in Hydrothermal Sediment.</title>
        <authorList>
            <person name="Zhou Z."/>
            <person name="Liu Y."/>
            <person name="Xu W."/>
            <person name="Pan J."/>
            <person name="Luo Z.H."/>
            <person name="Li M."/>
        </authorList>
    </citation>
    <scope>NUCLEOTIDE SEQUENCE [LARGE SCALE GENOMIC DNA]</scope>
    <source>
        <strain evidence="11">SpSt-289</strain>
    </source>
</reference>